<dbReference type="Gramene" id="Psat07G0126600-T1">
    <property type="protein sequence ID" value="KAI5384190.1"/>
    <property type="gene ID" value="KIW84_071266"/>
</dbReference>
<organism evidence="1 2">
    <name type="scientific">Pisum sativum</name>
    <name type="common">Garden pea</name>
    <name type="synonym">Lathyrus oleraceus</name>
    <dbReference type="NCBI Taxonomy" id="3888"/>
    <lineage>
        <taxon>Eukaryota</taxon>
        <taxon>Viridiplantae</taxon>
        <taxon>Streptophyta</taxon>
        <taxon>Embryophyta</taxon>
        <taxon>Tracheophyta</taxon>
        <taxon>Spermatophyta</taxon>
        <taxon>Magnoliopsida</taxon>
        <taxon>eudicotyledons</taxon>
        <taxon>Gunneridae</taxon>
        <taxon>Pentapetalae</taxon>
        <taxon>rosids</taxon>
        <taxon>fabids</taxon>
        <taxon>Fabales</taxon>
        <taxon>Fabaceae</taxon>
        <taxon>Papilionoideae</taxon>
        <taxon>50 kb inversion clade</taxon>
        <taxon>NPAAA clade</taxon>
        <taxon>Hologalegina</taxon>
        <taxon>IRL clade</taxon>
        <taxon>Fabeae</taxon>
        <taxon>Lathyrus</taxon>
    </lineage>
</organism>
<reference evidence="1 2" key="1">
    <citation type="journal article" date="2022" name="Nat. Genet.">
        <title>Improved pea reference genome and pan-genome highlight genomic features and evolutionary characteristics.</title>
        <authorList>
            <person name="Yang T."/>
            <person name="Liu R."/>
            <person name="Luo Y."/>
            <person name="Hu S."/>
            <person name="Wang D."/>
            <person name="Wang C."/>
            <person name="Pandey M.K."/>
            <person name="Ge S."/>
            <person name="Xu Q."/>
            <person name="Li N."/>
            <person name="Li G."/>
            <person name="Huang Y."/>
            <person name="Saxena R.K."/>
            <person name="Ji Y."/>
            <person name="Li M."/>
            <person name="Yan X."/>
            <person name="He Y."/>
            <person name="Liu Y."/>
            <person name="Wang X."/>
            <person name="Xiang C."/>
            <person name="Varshney R.K."/>
            <person name="Ding H."/>
            <person name="Gao S."/>
            <person name="Zong X."/>
        </authorList>
    </citation>
    <scope>NUCLEOTIDE SEQUENCE [LARGE SCALE GENOMIC DNA]</scope>
    <source>
        <strain evidence="1 2">cv. Zhongwan 6</strain>
    </source>
</reference>
<evidence type="ECO:0000313" key="2">
    <source>
        <dbReference type="Proteomes" id="UP001058974"/>
    </source>
</evidence>
<gene>
    <name evidence="1" type="ORF">KIW84_071266</name>
</gene>
<keyword evidence="2" id="KW-1185">Reference proteome</keyword>
<dbReference type="AlphaFoldDB" id="A0A9D4VK82"/>
<protein>
    <submittedName>
        <fullName evidence="1">Uncharacterized protein</fullName>
    </submittedName>
</protein>
<dbReference type="Proteomes" id="UP001058974">
    <property type="component" value="Chromosome 7"/>
</dbReference>
<sequence length="278" mass="32183">MVHVKTKLKSHDIDLNENFIVSHALSYLSVDFTQIKTAYNTFDDKWNVNNLITKCVVEEEKLKKERSDLTILPVHAKPHSDKKSWKNKKNTYNALHRHPKFRKPGNGQHHNVGGHKPNDFKKFFLCFWCKEKRHKRIDCHALKSWLDNKNIYGGVHKPTETKLEEKQAHGKKIVESMHAKFLELDVVEPVITYDNIDYVTLDVVTFPLPIFDNARSSTIRGGLTTNENVAEHPIENVIEPLVDNIVDPPIVDEVAQPAEPVEQIDVRRSVRQKETCYH</sequence>
<name>A0A9D4VK82_PEA</name>
<dbReference type="EMBL" id="JAMSHJ010000007">
    <property type="protein sequence ID" value="KAI5384190.1"/>
    <property type="molecule type" value="Genomic_DNA"/>
</dbReference>
<accession>A0A9D4VK82</accession>
<proteinExistence type="predicted"/>
<evidence type="ECO:0000313" key="1">
    <source>
        <dbReference type="EMBL" id="KAI5384190.1"/>
    </source>
</evidence>
<comment type="caution">
    <text evidence="1">The sequence shown here is derived from an EMBL/GenBank/DDBJ whole genome shotgun (WGS) entry which is preliminary data.</text>
</comment>